<keyword evidence="5" id="KW-1185">Reference proteome</keyword>
<evidence type="ECO:0000256" key="1">
    <source>
        <dbReference type="ARBA" id="ARBA00007613"/>
    </source>
</evidence>
<keyword evidence="2" id="KW-0175">Coiled coil</keyword>
<feature type="signal peptide" evidence="3">
    <location>
        <begin position="1"/>
        <end position="23"/>
    </location>
</feature>
<feature type="coiled-coil region" evidence="2">
    <location>
        <begin position="131"/>
        <end position="158"/>
    </location>
</feature>
<dbReference type="SUPFAM" id="SSF56954">
    <property type="entry name" value="Outer membrane efflux proteins (OEP)"/>
    <property type="match status" value="1"/>
</dbReference>
<evidence type="ECO:0000256" key="2">
    <source>
        <dbReference type="SAM" id="Coils"/>
    </source>
</evidence>
<dbReference type="PANTHER" id="PTHR30203">
    <property type="entry name" value="OUTER MEMBRANE CATION EFFLUX PROTEIN"/>
    <property type="match status" value="1"/>
</dbReference>
<organism evidence="4 5">
    <name type="scientific">Sphingorhabdus pulchriflava</name>
    <dbReference type="NCBI Taxonomy" id="2292257"/>
    <lineage>
        <taxon>Bacteria</taxon>
        <taxon>Pseudomonadati</taxon>
        <taxon>Pseudomonadota</taxon>
        <taxon>Alphaproteobacteria</taxon>
        <taxon>Sphingomonadales</taxon>
        <taxon>Sphingomonadaceae</taxon>
        <taxon>Sphingorhabdus</taxon>
    </lineage>
</organism>
<dbReference type="OrthoDB" id="9791261at2"/>
<comment type="caution">
    <text evidence="4">The sequence shown here is derived from an EMBL/GenBank/DDBJ whole genome shotgun (WGS) entry which is preliminary data.</text>
</comment>
<evidence type="ECO:0000313" key="4">
    <source>
        <dbReference type="EMBL" id="RDV01750.1"/>
    </source>
</evidence>
<keyword evidence="3" id="KW-0732">Signal</keyword>
<name>A0A371B2H3_9SPHN</name>
<gene>
    <name evidence="4" type="ORF">DXH95_15860</name>
</gene>
<dbReference type="PANTHER" id="PTHR30203:SF24">
    <property type="entry name" value="BLR4935 PROTEIN"/>
    <property type="match status" value="1"/>
</dbReference>
<evidence type="ECO:0000256" key="3">
    <source>
        <dbReference type="SAM" id="SignalP"/>
    </source>
</evidence>
<comment type="similarity">
    <text evidence="1">Belongs to the outer membrane factor (OMF) (TC 1.B.17) family.</text>
</comment>
<accession>A0A371B2H3</accession>
<dbReference type="EMBL" id="QRGP01000003">
    <property type="protein sequence ID" value="RDV01750.1"/>
    <property type="molecule type" value="Genomic_DNA"/>
</dbReference>
<dbReference type="InterPro" id="IPR010131">
    <property type="entry name" value="MdtP/NodT-like"/>
</dbReference>
<dbReference type="RefSeq" id="WP_115550527.1">
    <property type="nucleotide sequence ID" value="NZ_QRGP01000003.1"/>
</dbReference>
<dbReference type="GO" id="GO:0015562">
    <property type="term" value="F:efflux transmembrane transporter activity"/>
    <property type="evidence" value="ECO:0007669"/>
    <property type="project" value="InterPro"/>
</dbReference>
<feature type="chain" id="PRO_5016753391" evidence="3">
    <location>
        <begin position="24"/>
        <end position="406"/>
    </location>
</feature>
<evidence type="ECO:0000313" key="5">
    <source>
        <dbReference type="Proteomes" id="UP000263833"/>
    </source>
</evidence>
<dbReference type="Gene3D" id="1.20.1600.10">
    <property type="entry name" value="Outer membrane efflux proteins (OEP)"/>
    <property type="match status" value="1"/>
</dbReference>
<dbReference type="Proteomes" id="UP000263833">
    <property type="component" value="Unassembled WGS sequence"/>
</dbReference>
<proteinExistence type="inferred from homology"/>
<sequence length="406" mass="42342">MRLSLRAALLAGALIASSGAALAEPVSLAQALTQGAEQSPRIAEAKAKAAAAEARARQAGASPNPELSVEVENFAGTGVFQGLRSTETTLAISQRIELGGKRSARVAVASSERDFAFLSFRAAEADLARDIRIAHAELRAAEDRAVLARENVGQARELARTARVLVEAGRDPPLRQLRAEAGLAEAQAEEARAFGELLAARRLLADLIGSDDPELSATPIYDEAAPGALPPATPSLDEQLAAAERDAAQARIRVARAEAVPDVTASGGVRRINDGRETAFVAGFSIPLPVRNRNRGGIEAAQSDALAGEAALLQARLNARRAQHDARMLLGAADARVEALSGPSLAQAEEAVRLARIGYGAGKFSLLELLDAQAALTTAKTALIEARLDRARALAALIRANVRAGD</sequence>
<dbReference type="Pfam" id="PF02321">
    <property type="entry name" value="OEP"/>
    <property type="match status" value="2"/>
</dbReference>
<dbReference type="AlphaFoldDB" id="A0A371B2H3"/>
<dbReference type="InterPro" id="IPR003423">
    <property type="entry name" value="OMP_efflux"/>
</dbReference>
<reference evidence="5" key="1">
    <citation type="submission" date="2018-08" db="EMBL/GenBank/DDBJ databases">
        <authorList>
            <person name="Kim S.-J."/>
            <person name="Jung G.-Y."/>
        </authorList>
    </citation>
    <scope>NUCLEOTIDE SEQUENCE [LARGE SCALE GENOMIC DNA]</scope>
    <source>
        <strain evidence="5">GY_G</strain>
    </source>
</reference>
<protein>
    <submittedName>
        <fullName evidence="4">TolC family protein</fullName>
    </submittedName>
</protein>